<dbReference type="InterPro" id="IPR050438">
    <property type="entry name" value="LMW_PTPase"/>
</dbReference>
<dbReference type="EMBL" id="JBHTCH010000014">
    <property type="protein sequence ID" value="MFC7361144.1"/>
    <property type="molecule type" value="Genomic_DNA"/>
</dbReference>
<sequence length="191" mass="20226">MGEPLTVLFVCTANICRSPAMELIARDLAGSAQVVFASAGTHARNGRPMNPDMITTLRAGVSDEFRSRHLTAATLTGADLVLTAEQVHRQHILDDFPQLHRRVFTLGQFAASIAEIPDLTGRELVVAAGERRTPSAPEHDVADPYRRGIAAATEATGTITAMLSAIVPRLTGSSAASHAATTEPTTTEEEG</sequence>
<comment type="caution">
    <text evidence="2">The sequence shown here is derived from an EMBL/GenBank/DDBJ whole genome shotgun (WGS) entry which is preliminary data.</text>
</comment>
<name>A0ABW2N5S3_9ACTN</name>
<dbReference type="RefSeq" id="WP_255888341.1">
    <property type="nucleotide sequence ID" value="NZ_JAFMZM010000001.1"/>
</dbReference>
<dbReference type="PANTHER" id="PTHR11717:SF31">
    <property type="entry name" value="LOW MOLECULAR WEIGHT PROTEIN-TYROSINE-PHOSPHATASE ETP-RELATED"/>
    <property type="match status" value="1"/>
</dbReference>
<accession>A0ABW2N5S3</accession>
<dbReference type="Pfam" id="PF01451">
    <property type="entry name" value="LMWPc"/>
    <property type="match status" value="1"/>
</dbReference>
<dbReference type="Proteomes" id="UP001596524">
    <property type="component" value="Unassembled WGS sequence"/>
</dbReference>
<proteinExistence type="predicted"/>
<dbReference type="SMART" id="SM00226">
    <property type="entry name" value="LMWPc"/>
    <property type="match status" value="1"/>
</dbReference>
<evidence type="ECO:0000313" key="2">
    <source>
        <dbReference type="EMBL" id="MFC7361144.1"/>
    </source>
</evidence>
<keyword evidence="3" id="KW-1185">Reference proteome</keyword>
<feature type="domain" description="Phosphotyrosine protein phosphatase I" evidence="1">
    <location>
        <begin position="5"/>
        <end position="169"/>
    </location>
</feature>
<organism evidence="2 3">
    <name type="scientific">Nocardioides astragali</name>
    <dbReference type="NCBI Taxonomy" id="1776736"/>
    <lineage>
        <taxon>Bacteria</taxon>
        <taxon>Bacillati</taxon>
        <taxon>Actinomycetota</taxon>
        <taxon>Actinomycetes</taxon>
        <taxon>Propionibacteriales</taxon>
        <taxon>Nocardioidaceae</taxon>
        <taxon>Nocardioides</taxon>
    </lineage>
</organism>
<reference evidence="3" key="1">
    <citation type="journal article" date="2019" name="Int. J. Syst. Evol. Microbiol.">
        <title>The Global Catalogue of Microorganisms (GCM) 10K type strain sequencing project: providing services to taxonomists for standard genome sequencing and annotation.</title>
        <authorList>
            <consortium name="The Broad Institute Genomics Platform"/>
            <consortium name="The Broad Institute Genome Sequencing Center for Infectious Disease"/>
            <person name="Wu L."/>
            <person name="Ma J."/>
        </authorList>
    </citation>
    <scope>NUCLEOTIDE SEQUENCE [LARGE SCALE GENOMIC DNA]</scope>
    <source>
        <strain evidence="3">FCH27</strain>
    </source>
</reference>
<dbReference type="Gene3D" id="3.40.50.2300">
    <property type="match status" value="1"/>
</dbReference>
<gene>
    <name evidence="2" type="ORF">ACFQO6_12760</name>
</gene>
<dbReference type="SUPFAM" id="SSF52788">
    <property type="entry name" value="Phosphotyrosine protein phosphatases I"/>
    <property type="match status" value="1"/>
</dbReference>
<evidence type="ECO:0000259" key="1">
    <source>
        <dbReference type="SMART" id="SM00226"/>
    </source>
</evidence>
<protein>
    <recommendedName>
        <fullName evidence="1">Phosphotyrosine protein phosphatase I domain-containing protein</fullName>
    </recommendedName>
</protein>
<dbReference type="InterPro" id="IPR023485">
    <property type="entry name" value="Ptyr_pPase"/>
</dbReference>
<dbReference type="PANTHER" id="PTHR11717">
    <property type="entry name" value="LOW MOLECULAR WEIGHT PROTEIN TYROSINE PHOSPHATASE"/>
    <property type="match status" value="1"/>
</dbReference>
<evidence type="ECO:0000313" key="3">
    <source>
        <dbReference type="Proteomes" id="UP001596524"/>
    </source>
</evidence>
<dbReference type="InterPro" id="IPR036196">
    <property type="entry name" value="Ptyr_pPase_sf"/>
</dbReference>